<dbReference type="RefSeq" id="WP_003988578.1">
    <property type="nucleotide sequence ID" value="NZ_GG657757.1"/>
</dbReference>
<evidence type="ECO:0000313" key="1">
    <source>
        <dbReference type="EMBL" id="EFL30463.1"/>
    </source>
</evidence>
<dbReference type="Pfam" id="PF02423">
    <property type="entry name" value="OCD_Mu_crystall"/>
    <property type="match status" value="1"/>
</dbReference>
<evidence type="ECO:0000313" key="2">
    <source>
        <dbReference type="Proteomes" id="UP000004184"/>
    </source>
</evidence>
<dbReference type="InterPro" id="IPR023401">
    <property type="entry name" value="ODC_N"/>
</dbReference>
<name>D9XEY4_STRVT</name>
<dbReference type="Proteomes" id="UP000004184">
    <property type="component" value="Unassembled WGS sequence"/>
</dbReference>
<dbReference type="eggNOG" id="COG2423">
    <property type="taxonomic scope" value="Bacteria"/>
</dbReference>
<dbReference type="InterPro" id="IPR023866">
    <property type="entry name" value="SbnB"/>
</dbReference>
<dbReference type="GO" id="GO:0016639">
    <property type="term" value="F:oxidoreductase activity, acting on the CH-NH2 group of donors, NAD or NADP as acceptor"/>
    <property type="evidence" value="ECO:0007669"/>
    <property type="project" value="InterPro"/>
</dbReference>
<dbReference type="GO" id="GO:0019290">
    <property type="term" value="P:siderophore biosynthetic process"/>
    <property type="evidence" value="ECO:0007669"/>
    <property type="project" value="InterPro"/>
</dbReference>
<dbReference type="PANTHER" id="PTHR13812">
    <property type="entry name" value="KETIMINE REDUCTASE MU-CRYSTALLIN"/>
    <property type="match status" value="1"/>
</dbReference>
<dbReference type="GO" id="GO:0005737">
    <property type="term" value="C:cytoplasm"/>
    <property type="evidence" value="ECO:0007669"/>
    <property type="project" value="TreeGrafter"/>
</dbReference>
<dbReference type="Gene3D" id="3.30.1780.10">
    <property type="entry name" value="ornithine cyclodeaminase, domain 1"/>
    <property type="match status" value="1"/>
</dbReference>
<gene>
    <name evidence="1" type="ORF">SSQG_00981</name>
</gene>
<dbReference type="AlphaFoldDB" id="D9XEY4"/>
<dbReference type="InterPro" id="IPR036291">
    <property type="entry name" value="NAD(P)-bd_dom_sf"/>
</dbReference>
<dbReference type="InterPro" id="IPR003462">
    <property type="entry name" value="ODC_Mu_crystall"/>
</dbReference>
<keyword evidence="2" id="KW-1185">Reference proteome</keyword>
<reference evidence="2" key="1">
    <citation type="submission" date="2009-02" db="EMBL/GenBank/DDBJ databases">
        <title>Annotation of Streptomyces viridochromogenes strain DSM 40736.</title>
        <authorList>
            <consortium name="The Broad Institute Genome Sequencing Platform"/>
            <consortium name="Broad Institute Microbial Sequencing Center"/>
            <person name="Fischbach M."/>
            <person name="Godfrey P."/>
            <person name="Ward D."/>
            <person name="Young S."/>
            <person name="Zeng Q."/>
            <person name="Koehrsen M."/>
            <person name="Alvarado L."/>
            <person name="Berlin A.M."/>
            <person name="Bochicchio J."/>
            <person name="Borenstein D."/>
            <person name="Chapman S.B."/>
            <person name="Chen Z."/>
            <person name="Engels R."/>
            <person name="Freedman E."/>
            <person name="Gellesch M."/>
            <person name="Goldberg J."/>
            <person name="Griggs A."/>
            <person name="Gujja S."/>
            <person name="Heilman E.R."/>
            <person name="Heiman D.I."/>
            <person name="Hepburn T.A."/>
            <person name="Howarth C."/>
            <person name="Jen D."/>
            <person name="Larson L."/>
            <person name="Lewis B."/>
            <person name="Mehta T."/>
            <person name="Park D."/>
            <person name="Pearson M."/>
            <person name="Richards J."/>
            <person name="Roberts A."/>
            <person name="Saif S."/>
            <person name="Shea T.D."/>
            <person name="Shenoy N."/>
            <person name="Sisk P."/>
            <person name="Stolte C."/>
            <person name="Sykes S.N."/>
            <person name="Thomson T."/>
            <person name="Walk T."/>
            <person name="White J."/>
            <person name="Yandava C."/>
            <person name="Straight P."/>
            <person name="Clardy J."/>
            <person name="Hung D."/>
            <person name="Kolter R."/>
            <person name="Mekalanos J."/>
            <person name="Walker S."/>
            <person name="Walsh C.T."/>
            <person name="Wieland-Brown L.C."/>
            <person name="Haas B."/>
            <person name="Nusbaum C."/>
            <person name="Birren B."/>
        </authorList>
    </citation>
    <scope>NUCLEOTIDE SEQUENCE [LARGE SCALE GENOMIC DNA]</scope>
    <source>
        <strain evidence="2">DSM 40736 / JCM 4977 / BCRC 1201 / Tue 494</strain>
    </source>
</reference>
<organism evidence="1 2">
    <name type="scientific">Streptomyces viridochromogenes (strain DSM 40736 / JCM 4977 / BCRC 1201 / Tue 494)</name>
    <dbReference type="NCBI Taxonomy" id="591159"/>
    <lineage>
        <taxon>Bacteria</taxon>
        <taxon>Bacillati</taxon>
        <taxon>Actinomycetota</taxon>
        <taxon>Actinomycetes</taxon>
        <taxon>Kitasatosporales</taxon>
        <taxon>Streptomycetaceae</taxon>
        <taxon>Streptomyces</taxon>
    </lineage>
</organism>
<dbReference type="NCBIfam" id="TIGR03944">
    <property type="entry name" value="dehyd_SbnB_fam"/>
    <property type="match status" value="1"/>
</dbReference>
<dbReference type="STRING" id="591159.SSQG_00981"/>
<dbReference type="EMBL" id="GG657757">
    <property type="protein sequence ID" value="EFL30463.1"/>
    <property type="molecule type" value="Genomic_DNA"/>
</dbReference>
<accession>D9XEY4</accession>
<dbReference type="PANTHER" id="PTHR13812:SF19">
    <property type="entry name" value="KETIMINE REDUCTASE MU-CRYSTALLIN"/>
    <property type="match status" value="1"/>
</dbReference>
<dbReference type="HOGENOM" id="CLU_042088_3_0_11"/>
<dbReference type="PIRSF" id="PIRSF001439">
    <property type="entry name" value="CryM"/>
    <property type="match status" value="1"/>
</dbReference>
<dbReference type="Gene3D" id="3.40.50.720">
    <property type="entry name" value="NAD(P)-binding Rossmann-like Domain"/>
    <property type="match status" value="1"/>
</dbReference>
<dbReference type="OrthoDB" id="3396397at2"/>
<protein>
    <submittedName>
        <fullName evidence="1">Ornithine cyclodeaminase/mu-crystallin</fullName>
    </submittedName>
</protein>
<sequence>MDHREQSPDQSLTIVPAAAVRDVLQSLGTASKELVEDIYIKAAQGQLVNPDSLFLRPDEERRERVIALPAYVAGDSEAMGVKWISSFPENIGLGLPRASALIALNDPRTGFPKAVLEGAQISGHRTALSAAVGAEALRAGDRTPAKVAVIGTGYISRTTLEVFAGLGWTSDRLVVFDLDHDRAQNFVAESRKLPGGLTADVSAAATLKEAVEDADLVLFATTAVVPHLDESSWFKRDAVVLHMSLRDLTPEAMAGAVHVVDDVSHALREKTSLALAVEQGTVERQDIVPVGDLLRGTVKPDRGTRAVYSPFGLGSLDIALAQLVLDKARDAADVVTVPGFTCTS</sequence>
<proteinExistence type="predicted"/>
<dbReference type="SUPFAM" id="SSF51735">
    <property type="entry name" value="NAD(P)-binding Rossmann-fold domains"/>
    <property type="match status" value="1"/>
</dbReference>